<accession>A0A2G8SLW0</accession>
<feature type="region of interest" description="Disordered" evidence="1">
    <location>
        <begin position="335"/>
        <end position="451"/>
    </location>
</feature>
<comment type="caution">
    <text evidence="2">The sequence shown here is derived from an EMBL/GenBank/DDBJ whole genome shotgun (WGS) entry which is preliminary data.</text>
</comment>
<evidence type="ECO:0000313" key="3">
    <source>
        <dbReference type="Proteomes" id="UP000230002"/>
    </source>
</evidence>
<evidence type="ECO:0000313" key="2">
    <source>
        <dbReference type="EMBL" id="PIL34730.1"/>
    </source>
</evidence>
<evidence type="ECO:0000256" key="1">
    <source>
        <dbReference type="SAM" id="MobiDB-lite"/>
    </source>
</evidence>
<dbReference type="OrthoDB" id="2757916at2759"/>
<reference evidence="2 3" key="1">
    <citation type="journal article" date="2015" name="Sci. Rep.">
        <title>Chromosome-level genome map provides insights into diverse defense mechanisms in the medicinal fungus Ganoderma sinense.</title>
        <authorList>
            <person name="Zhu Y."/>
            <person name="Xu J."/>
            <person name="Sun C."/>
            <person name="Zhou S."/>
            <person name="Xu H."/>
            <person name="Nelson D.R."/>
            <person name="Qian J."/>
            <person name="Song J."/>
            <person name="Luo H."/>
            <person name="Xiang L."/>
            <person name="Li Y."/>
            <person name="Xu Z."/>
            <person name="Ji A."/>
            <person name="Wang L."/>
            <person name="Lu S."/>
            <person name="Hayward A."/>
            <person name="Sun W."/>
            <person name="Li X."/>
            <person name="Schwartz D.C."/>
            <person name="Wang Y."/>
            <person name="Chen S."/>
        </authorList>
    </citation>
    <scope>NUCLEOTIDE SEQUENCE [LARGE SCALE GENOMIC DNA]</scope>
    <source>
        <strain evidence="2 3">ZZ0214-1</strain>
    </source>
</reference>
<name>A0A2G8SLW0_9APHY</name>
<dbReference type="AlphaFoldDB" id="A0A2G8SLW0"/>
<proteinExistence type="predicted"/>
<organism evidence="2 3">
    <name type="scientific">Ganoderma sinense ZZ0214-1</name>
    <dbReference type="NCBI Taxonomy" id="1077348"/>
    <lineage>
        <taxon>Eukaryota</taxon>
        <taxon>Fungi</taxon>
        <taxon>Dikarya</taxon>
        <taxon>Basidiomycota</taxon>
        <taxon>Agaricomycotina</taxon>
        <taxon>Agaricomycetes</taxon>
        <taxon>Polyporales</taxon>
        <taxon>Polyporaceae</taxon>
        <taxon>Ganoderma</taxon>
    </lineage>
</organism>
<feature type="compositionally biased region" description="Low complexity" evidence="1">
    <location>
        <begin position="299"/>
        <end position="311"/>
    </location>
</feature>
<gene>
    <name evidence="2" type="ORF">GSI_03511</name>
</gene>
<feature type="region of interest" description="Disordered" evidence="1">
    <location>
        <begin position="282"/>
        <end position="311"/>
    </location>
</feature>
<sequence>MPVDLNLNVTIRPPKRPAPSNYSDRAQARMIRQKLIEQEQEIEDREALKVTAEELRILRDSFSSVKAEFTDLDGLSWDTPTARQVLLNWHAQQAALRDELRLGDLAHRMRRAGHSSSPRRSLASIMCPPGLSASAPDLSGLSSTTVHHDDDAYDSTATVRSPGCSRTNAEAFQLTIRVRAHVGATSKPDASPTPNYLTVLTHNENERVSLPALFETVPREYADVALTPQPHRLSFDLDSVANPEPSTPVPTLSALPKSHSAPCVPFAGDAFLRSCSPSRLPELHEGDASTKSERPIKRLPPSRIPIPRSKSLGATSSARLAARCFSASAALPASASVPTIPSRAHPPRSLSDLCPLPESPTRSPHRASCARKSVPALDLDLDSEAPPRTPLGNSPTLNRGSDSRTVAALGFEDPASPSSPSTKLYPLSPAHRGRVGYNYRPAPQRVAGDRS</sequence>
<keyword evidence="3" id="KW-1185">Reference proteome</keyword>
<dbReference type="EMBL" id="AYKW01000005">
    <property type="protein sequence ID" value="PIL34730.1"/>
    <property type="molecule type" value="Genomic_DNA"/>
</dbReference>
<protein>
    <submittedName>
        <fullName evidence="2">Uncharacterized protein</fullName>
    </submittedName>
</protein>
<feature type="compositionally biased region" description="Polar residues" evidence="1">
    <location>
        <begin position="391"/>
        <end position="404"/>
    </location>
</feature>
<feature type="compositionally biased region" description="Basic and acidic residues" evidence="1">
    <location>
        <begin position="282"/>
        <end position="296"/>
    </location>
</feature>
<dbReference type="Proteomes" id="UP000230002">
    <property type="component" value="Unassembled WGS sequence"/>
</dbReference>